<evidence type="ECO:0000256" key="5">
    <source>
        <dbReference type="SAM" id="MobiDB-lite"/>
    </source>
</evidence>
<evidence type="ECO:0000256" key="1">
    <source>
        <dbReference type="ARBA" id="ARBA00023015"/>
    </source>
</evidence>
<organism evidence="7 8">
    <name type="scientific">Candidatus Ruania gallistercoris</name>
    <dbReference type="NCBI Taxonomy" id="2838746"/>
    <lineage>
        <taxon>Bacteria</taxon>
        <taxon>Bacillati</taxon>
        <taxon>Actinomycetota</taxon>
        <taxon>Actinomycetes</taxon>
        <taxon>Micrococcales</taxon>
        <taxon>Ruaniaceae</taxon>
        <taxon>Ruania</taxon>
    </lineage>
</organism>
<dbReference type="InterPro" id="IPR050109">
    <property type="entry name" value="HTH-type_TetR-like_transc_reg"/>
</dbReference>
<dbReference type="EMBL" id="DXBY01000351">
    <property type="protein sequence ID" value="HIZ38240.1"/>
    <property type="molecule type" value="Genomic_DNA"/>
</dbReference>
<dbReference type="GO" id="GO:0003700">
    <property type="term" value="F:DNA-binding transcription factor activity"/>
    <property type="evidence" value="ECO:0007669"/>
    <property type="project" value="TreeGrafter"/>
</dbReference>
<feature type="DNA-binding region" description="H-T-H motif" evidence="4">
    <location>
        <begin position="34"/>
        <end position="53"/>
    </location>
</feature>
<name>A0A9D2J5X9_9MICO</name>
<dbReference type="InterPro" id="IPR009057">
    <property type="entry name" value="Homeodomain-like_sf"/>
</dbReference>
<evidence type="ECO:0000259" key="6">
    <source>
        <dbReference type="PROSITE" id="PS50977"/>
    </source>
</evidence>
<dbReference type="CDD" id="cd00093">
    <property type="entry name" value="HTH_XRE"/>
    <property type="match status" value="1"/>
</dbReference>
<evidence type="ECO:0000313" key="8">
    <source>
        <dbReference type="Proteomes" id="UP000824037"/>
    </source>
</evidence>
<reference evidence="7" key="1">
    <citation type="journal article" date="2021" name="PeerJ">
        <title>Extensive microbial diversity within the chicken gut microbiome revealed by metagenomics and culture.</title>
        <authorList>
            <person name="Gilroy R."/>
            <person name="Ravi A."/>
            <person name="Getino M."/>
            <person name="Pursley I."/>
            <person name="Horton D.L."/>
            <person name="Alikhan N.F."/>
            <person name="Baker D."/>
            <person name="Gharbi K."/>
            <person name="Hall N."/>
            <person name="Watson M."/>
            <person name="Adriaenssens E.M."/>
            <person name="Foster-Nyarko E."/>
            <person name="Jarju S."/>
            <person name="Secka A."/>
            <person name="Antonio M."/>
            <person name="Oren A."/>
            <person name="Chaudhuri R.R."/>
            <person name="La Ragione R."/>
            <person name="Hildebrand F."/>
            <person name="Pallen M.J."/>
        </authorList>
    </citation>
    <scope>NUCLEOTIDE SEQUENCE</scope>
    <source>
        <strain evidence="7">ChiGjej4B4-7305</strain>
    </source>
</reference>
<dbReference type="InterPro" id="IPR023772">
    <property type="entry name" value="DNA-bd_HTH_TetR-type_CS"/>
</dbReference>
<accession>A0A9D2J5X9</accession>
<dbReference type="InterPro" id="IPR001647">
    <property type="entry name" value="HTH_TetR"/>
</dbReference>
<feature type="domain" description="HTH tetR-type" evidence="6">
    <location>
        <begin position="11"/>
        <end position="71"/>
    </location>
</feature>
<dbReference type="InterPro" id="IPR001387">
    <property type="entry name" value="Cro/C1-type_HTH"/>
</dbReference>
<dbReference type="GO" id="GO:0000976">
    <property type="term" value="F:transcription cis-regulatory region binding"/>
    <property type="evidence" value="ECO:0007669"/>
    <property type="project" value="TreeGrafter"/>
</dbReference>
<proteinExistence type="predicted"/>
<evidence type="ECO:0000256" key="2">
    <source>
        <dbReference type="ARBA" id="ARBA00023125"/>
    </source>
</evidence>
<dbReference type="AlphaFoldDB" id="A0A9D2J5X9"/>
<protein>
    <submittedName>
        <fullName evidence="7">TetR/AcrR family transcriptional regulator</fullName>
    </submittedName>
</protein>
<dbReference type="Proteomes" id="UP000824037">
    <property type="component" value="Unassembled WGS sequence"/>
</dbReference>
<gene>
    <name evidence="7" type="ORF">H9815_20880</name>
</gene>
<dbReference type="PROSITE" id="PS01081">
    <property type="entry name" value="HTH_TETR_1"/>
    <property type="match status" value="1"/>
</dbReference>
<dbReference type="SUPFAM" id="SSF48498">
    <property type="entry name" value="Tetracyclin repressor-like, C-terminal domain"/>
    <property type="match status" value="1"/>
</dbReference>
<dbReference type="PANTHER" id="PTHR30055:SF234">
    <property type="entry name" value="HTH-TYPE TRANSCRIPTIONAL REGULATOR BETI"/>
    <property type="match status" value="1"/>
</dbReference>
<dbReference type="Gene3D" id="1.10.357.10">
    <property type="entry name" value="Tetracycline Repressor, domain 2"/>
    <property type="match status" value="1"/>
</dbReference>
<keyword evidence="1" id="KW-0805">Transcription regulation</keyword>
<keyword evidence="2 4" id="KW-0238">DNA-binding</keyword>
<dbReference type="InterPro" id="IPR036271">
    <property type="entry name" value="Tet_transcr_reg_TetR-rel_C_sf"/>
</dbReference>
<dbReference type="PANTHER" id="PTHR30055">
    <property type="entry name" value="HTH-TYPE TRANSCRIPTIONAL REGULATOR RUTR"/>
    <property type="match status" value="1"/>
</dbReference>
<dbReference type="SUPFAM" id="SSF46689">
    <property type="entry name" value="Homeodomain-like"/>
    <property type="match status" value="1"/>
</dbReference>
<comment type="caution">
    <text evidence="7">The sequence shown here is derived from an EMBL/GenBank/DDBJ whole genome shotgun (WGS) entry which is preliminary data.</text>
</comment>
<keyword evidence="3" id="KW-0804">Transcription</keyword>
<reference evidence="7" key="2">
    <citation type="submission" date="2021-04" db="EMBL/GenBank/DDBJ databases">
        <authorList>
            <person name="Gilroy R."/>
        </authorList>
    </citation>
    <scope>NUCLEOTIDE SEQUENCE</scope>
    <source>
        <strain evidence="7">ChiGjej4B4-7305</strain>
    </source>
</reference>
<feature type="region of interest" description="Disordered" evidence="5">
    <location>
        <begin position="173"/>
        <end position="198"/>
    </location>
</feature>
<evidence type="ECO:0000313" key="7">
    <source>
        <dbReference type="EMBL" id="HIZ38240.1"/>
    </source>
</evidence>
<evidence type="ECO:0000256" key="3">
    <source>
        <dbReference type="ARBA" id="ARBA00023163"/>
    </source>
</evidence>
<dbReference type="PROSITE" id="PS50977">
    <property type="entry name" value="HTH_TETR_2"/>
    <property type="match status" value="1"/>
</dbReference>
<dbReference type="Pfam" id="PF00440">
    <property type="entry name" value="TetR_N"/>
    <property type="match status" value="1"/>
</dbReference>
<evidence type="ECO:0000256" key="4">
    <source>
        <dbReference type="PROSITE-ProRule" id="PRU00335"/>
    </source>
</evidence>
<sequence length="217" mass="22574">MDSRRRGPRGDISADLLLAAGERVLAARGLTGLSLRAVAREAGVTPTAVYTYFADMADLRHRIGDRFLGTLDLSLLTSPPAAAGLAAFLRHVLDVFAHAPGQVQILASQRILGTHALALNEALLAFFIDRVGHSPAGAAAATDLVTEWVHGTLLLSPSNLPLSDEVPLPGYPRTTAMLTGTAPEASGGTAPGSGRRGDVPAVTSLDLVVRAVTVSWD</sequence>